<feature type="compositionally biased region" description="Acidic residues" evidence="1">
    <location>
        <begin position="47"/>
        <end position="59"/>
    </location>
</feature>
<dbReference type="EMBL" id="CAKKTJ010000158">
    <property type="protein sequence ID" value="CAH0476697.1"/>
    <property type="molecule type" value="Genomic_DNA"/>
</dbReference>
<proteinExistence type="predicted"/>
<accession>A0AAU9KWZ7</accession>
<protein>
    <recommendedName>
        <fullName evidence="4">NUC153 domain-containing protein</fullName>
    </recommendedName>
</protein>
<name>A0AAU9KWZ7_9STRA</name>
<dbReference type="AlphaFoldDB" id="A0AAU9KWZ7"/>
<sequence>MTGKGKKRKISMKQGHSSNQMSNNKPKQKAAKKPQHSDRRREQQQQQEEEEDVEIDEEDVAFYEKNAEFTEFLANMDTKALSKPIEFTSDKKRALKSVKLQDGEIKDKKDEDIPLEKLEAHPRKAAWTTDKEEMMKDKLPVKFMDGSVHTNKLLAEEMKVSKDVEANGR</sequence>
<reference evidence="2" key="1">
    <citation type="submission" date="2021-11" db="EMBL/GenBank/DDBJ databases">
        <authorList>
            <person name="Islam A."/>
            <person name="Islam S."/>
            <person name="Flora M.S."/>
            <person name="Rahman M."/>
            <person name="Ziaur R.M."/>
            <person name="Epstein J.H."/>
            <person name="Hassan M."/>
            <person name="Klassen M."/>
            <person name="Woodard K."/>
            <person name="Webb A."/>
            <person name="Webby R.J."/>
            <person name="El Zowalaty M.E."/>
        </authorList>
    </citation>
    <scope>NUCLEOTIDE SEQUENCE</scope>
    <source>
        <strain evidence="2">Pbs3</strain>
    </source>
</reference>
<gene>
    <name evidence="2" type="ORF">PBS003_LOCUS3468</name>
</gene>
<evidence type="ECO:0000256" key="1">
    <source>
        <dbReference type="SAM" id="MobiDB-lite"/>
    </source>
</evidence>
<comment type="caution">
    <text evidence="2">The sequence shown here is derived from an EMBL/GenBank/DDBJ whole genome shotgun (WGS) entry which is preliminary data.</text>
</comment>
<evidence type="ECO:0000313" key="3">
    <source>
        <dbReference type="Proteomes" id="UP001160483"/>
    </source>
</evidence>
<organism evidence="2 3">
    <name type="scientific">Peronospora belbahrii</name>
    <dbReference type="NCBI Taxonomy" id="622444"/>
    <lineage>
        <taxon>Eukaryota</taxon>
        <taxon>Sar</taxon>
        <taxon>Stramenopiles</taxon>
        <taxon>Oomycota</taxon>
        <taxon>Peronosporomycetes</taxon>
        <taxon>Peronosporales</taxon>
        <taxon>Peronosporaceae</taxon>
        <taxon>Peronospora</taxon>
    </lineage>
</organism>
<feature type="region of interest" description="Disordered" evidence="1">
    <location>
        <begin position="1"/>
        <end position="59"/>
    </location>
</feature>
<feature type="compositionally biased region" description="Basic residues" evidence="1">
    <location>
        <begin position="1"/>
        <end position="11"/>
    </location>
</feature>
<evidence type="ECO:0008006" key="4">
    <source>
        <dbReference type="Google" id="ProtNLM"/>
    </source>
</evidence>
<dbReference type="Proteomes" id="UP001160483">
    <property type="component" value="Unassembled WGS sequence"/>
</dbReference>
<evidence type="ECO:0000313" key="2">
    <source>
        <dbReference type="EMBL" id="CAH0476697.1"/>
    </source>
</evidence>